<evidence type="ECO:0000313" key="4">
    <source>
        <dbReference type="Proteomes" id="UP000193689"/>
    </source>
</evidence>
<feature type="domain" description="NADAR" evidence="2">
    <location>
        <begin position="10"/>
        <end position="194"/>
    </location>
</feature>
<dbReference type="InterPro" id="IPR012816">
    <property type="entry name" value="NADAR"/>
</dbReference>
<dbReference type="STRING" id="1141098.A0A1Y2E482"/>
<dbReference type="SUPFAM" id="SSF143990">
    <property type="entry name" value="YbiA-like"/>
    <property type="match status" value="1"/>
</dbReference>
<gene>
    <name evidence="3" type="ORF">BCR38DRAFT_465095</name>
</gene>
<feature type="region of interest" description="Disordered" evidence="1">
    <location>
        <begin position="196"/>
        <end position="216"/>
    </location>
</feature>
<evidence type="ECO:0000259" key="2">
    <source>
        <dbReference type="Pfam" id="PF08719"/>
    </source>
</evidence>
<dbReference type="RefSeq" id="XP_040717060.1">
    <property type="nucleotide sequence ID" value="XM_040862690.1"/>
</dbReference>
<dbReference type="CDD" id="cd15457">
    <property type="entry name" value="NADAR"/>
    <property type="match status" value="1"/>
</dbReference>
<dbReference type="GeneID" id="63778902"/>
<dbReference type="Pfam" id="PF08719">
    <property type="entry name" value="NADAR"/>
    <property type="match status" value="1"/>
</dbReference>
<dbReference type="EMBL" id="MCFJ01000005">
    <property type="protein sequence ID" value="ORY66096.1"/>
    <property type="molecule type" value="Genomic_DNA"/>
</dbReference>
<feature type="compositionally biased region" description="Basic and acidic residues" evidence="1">
    <location>
        <begin position="196"/>
        <end position="207"/>
    </location>
</feature>
<evidence type="ECO:0000313" key="3">
    <source>
        <dbReference type="EMBL" id="ORY66096.1"/>
    </source>
</evidence>
<comment type="caution">
    <text evidence="3">The sequence shown here is derived from an EMBL/GenBank/DDBJ whole genome shotgun (WGS) entry which is preliminary data.</text>
</comment>
<dbReference type="Proteomes" id="UP000193689">
    <property type="component" value="Unassembled WGS sequence"/>
</dbReference>
<dbReference type="AlphaFoldDB" id="A0A1Y2E482"/>
<organism evidence="3 4">
    <name type="scientific">Pseudomassariella vexata</name>
    <dbReference type="NCBI Taxonomy" id="1141098"/>
    <lineage>
        <taxon>Eukaryota</taxon>
        <taxon>Fungi</taxon>
        <taxon>Dikarya</taxon>
        <taxon>Ascomycota</taxon>
        <taxon>Pezizomycotina</taxon>
        <taxon>Sordariomycetes</taxon>
        <taxon>Xylariomycetidae</taxon>
        <taxon>Amphisphaeriales</taxon>
        <taxon>Pseudomassariaceae</taxon>
        <taxon>Pseudomassariella</taxon>
    </lineage>
</organism>
<name>A0A1Y2E482_9PEZI</name>
<keyword evidence="4" id="KW-1185">Reference proteome</keyword>
<protein>
    <recommendedName>
        <fullName evidence="2">NADAR domain-containing protein</fullName>
    </recommendedName>
</protein>
<dbReference type="Gene3D" id="1.10.357.40">
    <property type="entry name" value="YbiA-like"/>
    <property type="match status" value="1"/>
</dbReference>
<reference evidence="3 4" key="1">
    <citation type="submission" date="2016-07" db="EMBL/GenBank/DDBJ databases">
        <title>Pervasive Adenine N6-methylation of Active Genes in Fungi.</title>
        <authorList>
            <consortium name="DOE Joint Genome Institute"/>
            <person name="Mondo S.J."/>
            <person name="Dannebaum R.O."/>
            <person name="Kuo R.C."/>
            <person name="Labutti K."/>
            <person name="Haridas S."/>
            <person name="Kuo A."/>
            <person name="Salamov A."/>
            <person name="Ahrendt S.R."/>
            <person name="Lipzen A."/>
            <person name="Sullivan W."/>
            <person name="Andreopoulos W.B."/>
            <person name="Clum A."/>
            <person name="Lindquist E."/>
            <person name="Daum C."/>
            <person name="Ramamoorthy G.K."/>
            <person name="Gryganskyi A."/>
            <person name="Culley D."/>
            <person name="Magnuson J.K."/>
            <person name="James T.Y."/>
            <person name="O'Malley M.A."/>
            <person name="Stajich J.E."/>
            <person name="Spatafora J.W."/>
            <person name="Visel A."/>
            <person name="Grigoriev I.V."/>
        </authorList>
    </citation>
    <scope>NUCLEOTIDE SEQUENCE [LARGE SCALE GENOMIC DNA]</scope>
    <source>
        <strain evidence="3 4">CBS 129021</strain>
    </source>
</reference>
<dbReference type="NCBIfam" id="TIGR02464">
    <property type="entry name" value="ribofla_fusion"/>
    <property type="match status" value="1"/>
</dbReference>
<sequence length="216" mass="24706">MDSSVCGPLFFYRERHPRTGFLSQWFNQPFRDPSSSQLEIYPTAEHYMMHHKALLFNDTENAAAVLHATTPRDVKAIGRRVRGFDKDIWEREREGIVRRGNYLKFTYPVAAAEEDKGRQVGWRLGDVSNAVVVRSTSFREALLATGDRELIEASPWDGIWGIEFSEEDASKHTSRERWGLNLLGKCLTAVREEFKQDKLNSEGKARSSDGQPAKNE</sequence>
<evidence type="ECO:0000256" key="1">
    <source>
        <dbReference type="SAM" id="MobiDB-lite"/>
    </source>
</evidence>
<proteinExistence type="predicted"/>
<accession>A0A1Y2E482</accession>
<dbReference type="InterPro" id="IPR037238">
    <property type="entry name" value="YbiA-like_sf"/>
</dbReference>
<dbReference type="OrthoDB" id="206452at2759"/>
<dbReference type="InParanoid" id="A0A1Y2E482"/>